<keyword evidence="9" id="KW-0472">Membrane</keyword>
<evidence type="ECO:0000256" key="10">
    <source>
        <dbReference type="SAM" id="SignalP"/>
    </source>
</evidence>
<evidence type="ECO:0000256" key="4">
    <source>
        <dbReference type="ARBA" id="ARBA00017435"/>
    </source>
</evidence>
<evidence type="ECO:0000256" key="2">
    <source>
        <dbReference type="ARBA" id="ARBA00004128"/>
    </source>
</evidence>
<dbReference type="SUPFAM" id="SSF53187">
    <property type="entry name" value="Zn-dependent exopeptidases"/>
    <property type="match status" value="1"/>
</dbReference>
<evidence type="ECO:0000256" key="8">
    <source>
        <dbReference type="ARBA" id="ARBA00031512"/>
    </source>
</evidence>
<keyword evidence="7" id="KW-0325">Glycoprotein</keyword>
<accession>A0A2P7QRG0</accession>
<reference evidence="12 13" key="1">
    <citation type="submission" date="2018-03" db="EMBL/GenBank/DDBJ databases">
        <title>The draft genome of Sphingosinicella sp. GL-C-18.</title>
        <authorList>
            <person name="Liu L."/>
            <person name="Li L."/>
            <person name="Liang L."/>
            <person name="Zhang X."/>
            <person name="Wang T."/>
        </authorList>
    </citation>
    <scope>NUCLEOTIDE SEQUENCE [LARGE SCALE GENOMIC DNA]</scope>
    <source>
        <strain evidence="12 13">GL-C-18</strain>
    </source>
</reference>
<dbReference type="GO" id="GO:0005774">
    <property type="term" value="C:vacuolar membrane"/>
    <property type="evidence" value="ECO:0007669"/>
    <property type="project" value="UniProtKB-SubCell"/>
</dbReference>
<dbReference type="Proteomes" id="UP000241167">
    <property type="component" value="Unassembled WGS sequence"/>
</dbReference>
<evidence type="ECO:0000256" key="3">
    <source>
        <dbReference type="ARBA" id="ARBA00010918"/>
    </source>
</evidence>
<keyword evidence="6 9" id="KW-1133">Transmembrane helix</keyword>
<evidence type="ECO:0000256" key="5">
    <source>
        <dbReference type="ARBA" id="ARBA00022554"/>
    </source>
</evidence>
<feature type="transmembrane region" description="Helical" evidence="9">
    <location>
        <begin position="355"/>
        <end position="377"/>
    </location>
</feature>
<dbReference type="AlphaFoldDB" id="A0A2P7QRG0"/>
<evidence type="ECO:0000256" key="6">
    <source>
        <dbReference type="ARBA" id="ARBA00022989"/>
    </source>
</evidence>
<feature type="signal peptide" evidence="10">
    <location>
        <begin position="1"/>
        <end position="19"/>
    </location>
</feature>
<keyword evidence="13" id="KW-1185">Reference proteome</keyword>
<feature type="transmembrane region" description="Helical" evidence="9">
    <location>
        <begin position="416"/>
        <end position="434"/>
    </location>
</feature>
<keyword evidence="10" id="KW-0732">Signal</keyword>
<dbReference type="EMBL" id="PXYI01000003">
    <property type="protein sequence ID" value="PSJ40566.1"/>
    <property type="molecule type" value="Genomic_DNA"/>
</dbReference>
<feature type="transmembrane region" description="Helical" evidence="9">
    <location>
        <begin position="494"/>
        <end position="512"/>
    </location>
</feature>
<feature type="transmembrane region" description="Helical" evidence="9">
    <location>
        <begin position="524"/>
        <end position="545"/>
    </location>
</feature>
<feature type="transmembrane region" description="Helical" evidence="9">
    <location>
        <begin position="322"/>
        <end position="343"/>
    </location>
</feature>
<evidence type="ECO:0000256" key="9">
    <source>
        <dbReference type="SAM" id="Phobius"/>
    </source>
</evidence>
<dbReference type="InterPro" id="IPR007484">
    <property type="entry name" value="Peptidase_M28"/>
</dbReference>
<dbReference type="GO" id="GO:0006508">
    <property type="term" value="P:proteolysis"/>
    <property type="evidence" value="ECO:0007669"/>
    <property type="project" value="InterPro"/>
</dbReference>
<dbReference type="PANTHER" id="PTHR12147:SF58">
    <property type="entry name" value="VACUOLAR MEMBRANE PROTEASE"/>
    <property type="match status" value="1"/>
</dbReference>
<dbReference type="OrthoDB" id="9778250at2"/>
<comment type="function">
    <text evidence="1">May be involved in vacuolar sorting and osmoregulation.</text>
</comment>
<evidence type="ECO:0000313" key="13">
    <source>
        <dbReference type="Proteomes" id="UP000241167"/>
    </source>
</evidence>
<proteinExistence type="inferred from homology"/>
<dbReference type="GO" id="GO:0008235">
    <property type="term" value="F:metalloexopeptidase activity"/>
    <property type="evidence" value="ECO:0007669"/>
    <property type="project" value="InterPro"/>
</dbReference>
<evidence type="ECO:0000313" key="12">
    <source>
        <dbReference type="EMBL" id="PSJ40566.1"/>
    </source>
</evidence>
<comment type="similarity">
    <text evidence="3">Belongs to the peptidase M28 family.</text>
</comment>
<organism evidence="12 13">
    <name type="scientific">Allosphingosinicella deserti</name>
    <dbReference type="NCBI Taxonomy" id="2116704"/>
    <lineage>
        <taxon>Bacteria</taxon>
        <taxon>Pseudomonadati</taxon>
        <taxon>Pseudomonadota</taxon>
        <taxon>Alphaproteobacteria</taxon>
        <taxon>Sphingomonadales</taxon>
        <taxon>Sphingomonadaceae</taxon>
        <taxon>Allosphingosinicella</taxon>
    </lineage>
</organism>
<feature type="transmembrane region" description="Helical" evidence="9">
    <location>
        <begin position="468"/>
        <end position="488"/>
    </location>
</feature>
<evidence type="ECO:0000256" key="7">
    <source>
        <dbReference type="ARBA" id="ARBA00023180"/>
    </source>
</evidence>
<feature type="chain" id="PRO_5015168994" description="Vacuolar membrane protease" evidence="10">
    <location>
        <begin position="20"/>
        <end position="736"/>
    </location>
</feature>
<dbReference type="RefSeq" id="WP_106512718.1">
    <property type="nucleotide sequence ID" value="NZ_PXYI01000003.1"/>
</dbReference>
<comment type="caution">
    <text evidence="12">The sequence shown here is derived from an EMBL/GenBank/DDBJ whole genome shotgun (WGS) entry which is preliminary data.</text>
</comment>
<evidence type="ECO:0000259" key="11">
    <source>
        <dbReference type="Pfam" id="PF04389"/>
    </source>
</evidence>
<name>A0A2P7QRG0_9SPHN</name>
<dbReference type="Gene3D" id="3.40.630.10">
    <property type="entry name" value="Zn peptidases"/>
    <property type="match status" value="1"/>
</dbReference>
<feature type="transmembrane region" description="Helical" evidence="9">
    <location>
        <begin position="440"/>
        <end position="456"/>
    </location>
</feature>
<dbReference type="Pfam" id="PF04389">
    <property type="entry name" value="Peptidase_M28"/>
    <property type="match status" value="1"/>
</dbReference>
<feature type="domain" description="Peptidase M28" evidence="11">
    <location>
        <begin position="106"/>
        <end position="292"/>
    </location>
</feature>
<dbReference type="PANTHER" id="PTHR12147">
    <property type="entry name" value="METALLOPEPTIDASE M28 FAMILY MEMBER"/>
    <property type="match status" value="1"/>
</dbReference>
<sequence>MKRGLVAALILALAMTALAFKGALLAPPSVRAPTGGQFDTGRALGRLSRILGDERPHPVDSEANDAVRARLLAELRSLGLAPVVSDSIACGGLGPFRAVTCARVRNVRATINPGVRGTHLLIASHYDSTPAGPGAGDDGIGVAAALEIAALLKGRRLARPVTLLFTDGEEAGLLGARSFVEREPLAAEVGAVVNMEARGVTGPAIMFETSRPNAAAIAAFAGGTVRPVASSMTADAYALIPNATDVTVFAARPWTMLNFAIIGNESRYHSADDTIAGLDRRSVQHMGDQALAASLSLAQQTAGTVAGTTLYADLLGRTLVRLPLWIGLAALAALGVTFVLLAWRRRSGIGRALAAIGLSLVAAMVVTLLGAMVVGTIKGGVFWRAHPDLMASAVDVSAAAASAAILLWLKPAGTRPLRVAFWLIFLLIGGLIALRAPGGTIFFLAPPALAAAGIALQRFRYAERIGALLAWLLLVLTWTPILHLAEVLLDFRMAWAFAPVAAIILLPLLIELTPLLTDVCRRPALLVCAAAAAAAWAAIGIAPAYGPERKQQFRIEYVWDADSRKGQWTLIQDGGPLPALVAARTRPERRAWSPVAVPTADAPPVAIPAPSVEKLAERATPEGRRVTLRLRSGGAQSLFLRAEPNAALRTMMVDGRSTRFGAGAKEESYLFTCHGRSCDGLVFDVTIGVREPVDMVAVGIHNRLPPGAAWLVNARPGHAAPQYAPDRSMAHRKLRL</sequence>
<feature type="transmembrane region" description="Helical" evidence="9">
    <location>
        <begin position="389"/>
        <end position="409"/>
    </location>
</feature>
<dbReference type="InterPro" id="IPR045175">
    <property type="entry name" value="M28_fam"/>
</dbReference>
<comment type="subcellular location">
    <subcellularLocation>
        <location evidence="2">Vacuole membrane</location>
        <topology evidence="2">Multi-pass membrane protein</topology>
    </subcellularLocation>
</comment>
<protein>
    <recommendedName>
        <fullName evidence="4">Vacuolar membrane protease</fullName>
    </recommendedName>
    <alternativeName>
        <fullName evidence="8">FXNA-related family protease 1</fullName>
    </alternativeName>
</protein>
<keyword evidence="9" id="KW-0812">Transmembrane</keyword>
<gene>
    <name evidence="12" type="ORF">C7I55_09575</name>
</gene>
<keyword evidence="5" id="KW-0926">Vacuole</keyword>
<evidence type="ECO:0000256" key="1">
    <source>
        <dbReference type="ARBA" id="ARBA00003273"/>
    </source>
</evidence>